<dbReference type="SUPFAM" id="SSF110087">
    <property type="entry name" value="DR1885-like metal-binding protein"/>
    <property type="match status" value="1"/>
</dbReference>
<feature type="compositionally biased region" description="Acidic residues" evidence="1">
    <location>
        <begin position="192"/>
        <end position="209"/>
    </location>
</feature>
<accession>A0A1I7MJG4</accession>
<reference evidence="3 4" key="1">
    <citation type="submission" date="2016-10" db="EMBL/GenBank/DDBJ databases">
        <authorList>
            <person name="de Groot N.N."/>
        </authorList>
    </citation>
    <scope>NUCLEOTIDE SEQUENCE [LARGE SCALE GENOMIC DNA]</scope>
    <source>
        <strain evidence="3 4">CGMCC 1.7054</strain>
    </source>
</reference>
<gene>
    <name evidence="3" type="ORF">SAMN04487966_103185</name>
</gene>
<evidence type="ECO:0000313" key="4">
    <source>
        <dbReference type="Proteomes" id="UP000198881"/>
    </source>
</evidence>
<feature type="compositionally biased region" description="Low complexity" evidence="1">
    <location>
        <begin position="45"/>
        <end position="66"/>
    </location>
</feature>
<feature type="signal peptide" evidence="2">
    <location>
        <begin position="1"/>
        <end position="43"/>
    </location>
</feature>
<evidence type="ECO:0008006" key="5">
    <source>
        <dbReference type="Google" id="ProtNLM"/>
    </source>
</evidence>
<dbReference type="InterPro" id="IPR036182">
    <property type="entry name" value="PCuAC_sf"/>
</dbReference>
<organism evidence="3 4">
    <name type="scientific">Micrococcus terreus</name>
    <dbReference type="NCBI Taxonomy" id="574650"/>
    <lineage>
        <taxon>Bacteria</taxon>
        <taxon>Bacillati</taxon>
        <taxon>Actinomycetota</taxon>
        <taxon>Actinomycetes</taxon>
        <taxon>Micrococcales</taxon>
        <taxon>Micrococcaceae</taxon>
        <taxon>Micrococcus</taxon>
    </lineage>
</organism>
<keyword evidence="4" id="KW-1185">Reference proteome</keyword>
<dbReference type="RefSeq" id="WP_091695793.1">
    <property type="nucleotide sequence ID" value="NZ_FPCG01000003.1"/>
</dbReference>
<evidence type="ECO:0000256" key="2">
    <source>
        <dbReference type="SAM" id="SignalP"/>
    </source>
</evidence>
<dbReference type="Proteomes" id="UP000198881">
    <property type="component" value="Unassembled WGS sequence"/>
</dbReference>
<dbReference type="Gene3D" id="2.60.40.1890">
    <property type="entry name" value="PCu(A)C copper chaperone"/>
    <property type="match status" value="1"/>
</dbReference>
<dbReference type="InterPro" id="IPR007410">
    <property type="entry name" value="LpqE-like"/>
</dbReference>
<protein>
    <recommendedName>
        <fullName evidence="5">Copper(I)-binding protein</fullName>
    </recommendedName>
</protein>
<dbReference type="InterPro" id="IPR058248">
    <property type="entry name" value="Lxx211020-like"/>
</dbReference>
<dbReference type="OrthoDB" id="9796962at2"/>
<dbReference type="PANTHER" id="PTHR36302:SF1">
    <property type="entry name" value="COPPER CHAPERONE PCU(A)C"/>
    <property type="match status" value="1"/>
</dbReference>
<feature type="region of interest" description="Disordered" evidence="1">
    <location>
        <begin position="189"/>
        <end position="215"/>
    </location>
</feature>
<keyword evidence="2" id="KW-0732">Signal</keyword>
<dbReference type="STRING" id="574650.SAMN04487966_103185"/>
<dbReference type="EMBL" id="FPCG01000003">
    <property type="protein sequence ID" value="SFV22068.1"/>
    <property type="molecule type" value="Genomic_DNA"/>
</dbReference>
<dbReference type="Pfam" id="PF04314">
    <property type="entry name" value="PCuAC"/>
    <property type="match status" value="1"/>
</dbReference>
<dbReference type="PANTHER" id="PTHR36302">
    <property type="entry name" value="BLR7088 PROTEIN"/>
    <property type="match status" value="1"/>
</dbReference>
<feature type="region of interest" description="Disordered" evidence="1">
    <location>
        <begin position="45"/>
        <end position="67"/>
    </location>
</feature>
<feature type="chain" id="PRO_5011757355" description="Copper(I)-binding protein" evidence="2">
    <location>
        <begin position="44"/>
        <end position="215"/>
    </location>
</feature>
<name>A0A1I7MJG4_9MICC</name>
<evidence type="ECO:0000256" key="1">
    <source>
        <dbReference type="SAM" id="MobiDB-lite"/>
    </source>
</evidence>
<proteinExistence type="predicted"/>
<sequence length="215" mass="22231">MNIQNTQSPQNTQPTRTALSRRLRALSAGAGVTALLLTGCSAASDPAPADGGATGTSSASTTVPSGQISVTDPWAKAADEHMTGVFGVIANDSDRQLHLVGAQSEAAQRAELHETADDGTGSTLMQEKEGGFMIEPGQSLELVPGGDHIMLMQLTEPIEPGQQVLVTLEFADGTTLPLEAVAKEYAGANEVYEADDTDESEAESGDGDEDGHGDH</sequence>
<dbReference type="AlphaFoldDB" id="A0A1I7MJG4"/>
<evidence type="ECO:0000313" key="3">
    <source>
        <dbReference type="EMBL" id="SFV22068.1"/>
    </source>
</evidence>